<evidence type="ECO:0000259" key="9">
    <source>
        <dbReference type="Pfam" id="PF02771"/>
    </source>
</evidence>
<evidence type="ECO:0000256" key="1">
    <source>
        <dbReference type="ARBA" id="ARBA00001974"/>
    </source>
</evidence>
<dbReference type="InterPro" id="IPR013786">
    <property type="entry name" value="AcylCoA_DH/ox_N"/>
</dbReference>
<dbReference type="PROSITE" id="PS00073">
    <property type="entry name" value="ACYL_COA_DH_2"/>
    <property type="match status" value="1"/>
</dbReference>
<dbReference type="EMBL" id="MU793293">
    <property type="protein sequence ID" value="KAJ3787358.1"/>
    <property type="molecule type" value="Genomic_DNA"/>
</dbReference>
<dbReference type="Pfam" id="PF02770">
    <property type="entry name" value="Acyl-CoA_dh_M"/>
    <property type="match status" value="1"/>
</dbReference>
<comment type="similarity">
    <text evidence="2 6">Belongs to the acyl-CoA dehydrogenase family.</text>
</comment>
<evidence type="ECO:0000256" key="3">
    <source>
        <dbReference type="ARBA" id="ARBA00022630"/>
    </source>
</evidence>
<feature type="domain" description="Acyl-CoA oxidase/dehydrogenase middle" evidence="8">
    <location>
        <begin position="189"/>
        <end position="286"/>
    </location>
</feature>
<dbReference type="InterPro" id="IPR046373">
    <property type="entry name" value="Acyl-CoA_Oxase/DH_mid-dom_sf"/>
</dbReference>
<dbReference type="GO" id="GO:0008470">
    <property type="term" value="F:3-methylbutanoyl-CoA dehydrogenase activity"/>
    <property type="evidence" value="ECO:0007669"/>
    <property type="project" value="TreeGrafter"/>
</dbReference>
<organism evidence="10 11">
    <name type="scientific">Lentinula aff. detonsa</name>
    <dbReference type="NCBI Taxonomy" id="2804958"/>
    <lineage>
        <taxon>Eukaryota</taxon>
        <taxon>Fungi</taxon>
        <taxon>Dikarya</taxon>
        <taxon>Basidiomycota</taxon>
        <taxon>Agaricomycotina</taxon>
        <taxon>Agaricomycetes</taxon>
        <taxon>Agaricomycetidae</taxon>
        <taxon>Agaricales</taxon>
        <taxon>Marasmiineae</taxon>
        <taxon>Omphalotaceae</taxon>
        <taxon>Lentinula</taxon>
    </lineage>
</organism>
<dbReference type="GO" id="GO:0006552">
    <property type="term" value="P:L-leucine catabolic process"/>
    <property type="evidence" value="ECO:0007669"/>
    <property type="project" value="TreeGrafter"/>
</dbReference>
<proteinExistence type="inferred from homology"/>
<keyword evidence="3 6" id="KW-0285">Flavoprotein</keyword>
<dbReference type="Gene3D" id="2.40.110.10">
    <property type="entry name" value="Butyryl-CoA Dehydrogenase, subunit A, domain 2"/>
    <property type="match status" value="1"/>
</dbReference>
<evidence type="ECO:0000313" key="11">
    <source>
        <dbReference type="Proteomes" id="UP001163798"/>
    </source>
</evidence>
<dbReference type="InterPro" id="IPR006091">
    <property type="entry name" value="Acyl-CoA_Oxase/DH_mid-dom"/>
</dbReference>
<dbReference type="AlphaFoldDB" id="A0AA38L073"/>
<dbReference type="PANTHER" id="PTHR43884">
    <property type="entry name" value="ACYL-COA DEHYDROGENASE"/>
    <property type="match status" value="1"/>
</dbReference>
<dbReference type="GO" id="GO:0050660">
    <property type="term" value="F:flavin adenine dinucleotide binding"/>
    <property type="evidence" value="ECO:0007669"/>
    <property type="project" value="InterPro"/>
</dbReference>
<evidence type="ECO:0000256" key="2">
    <source>
        <dbReference type="ARBA" id="ARBA00009347"/>
    </source>
</evidence>
<evidence type="ECO:0000259" key="8">
    <source>
        <dbReference type="Pfam" id="PF02770"/>
    </source>
</evidence>
<reference evidence="10" key="1">
    <citation type="submission" date="2022-08" db="EMBL/GenBank/DDBJ databases">
        <authorList>
            <consortium name="DOE Joint Genome Institute"/>
            <person name="Min B."/>
            <person name="Riley R."/>
            <person name="Sierra-Patev S."/>
            <person name="Naranjo-Ortiz M."/>
            <person name="Looney B."/>
            <person name="Konkel Z."/>
            <person name="Slot J.C."/>
            <person name="Sakamoto Y."/>
            <person name="Steenwyk J.L."/>
            <person name="Rokas A."/>
            <person name="Carro J."/>
            <person name="Camarero S."/>
            <person name="Ferreira P."/>
            <person name="Molpeceres G."/>
            <person name="Ruiz-Duenas F.J."/>
            <person name="Serrano A."/>
            <person name="Henrissat B."/>
            <person name="Drula E."/>
            <person name="Hughes K.W."/>
            <person name="Mata J.L."/>
            <person name="Ishikawa N.K."/>
            <person name="Vargas-Isla R."/>
            <person name="Ushijima S."/>
            <person name="Smith C.A."/>
            <person name="Ahrendt S."/>
            <person name="Andreopoulos W."/>
            <person name="He G."/>
            <person name="Labutti K."/>
            <person name="Lipzen A."/>
            <person name="Ng V."/>
            <person name="Sandor L."/>
            <person name="Barry K."/>
            <person name="Martinez A.T."/>
            <person name="Xiao Y."/>
            <person name="Gibbons J.G."/>
            <person name="Terashima K."/>
            <person name="Hibbett D.S."/>
            <person name="Grigoriev I.V."/>
        </authorList>
    </citation>
    <scope>NUCLEOTIDE SEQUENCE</scope>
    <source>
        <strain evidence="10">TFB10291</strain>
    </source>
</reference>
<dbReference type="PROSITE" id="PS00072">
    <property type="entry name" value="ACYL_COA_DH_1"/>
    <property type="match status" value="1"/>
</dbReference>
<feature type="domain" description="Acyl-CoA dehydrogenase/oxidase C-terminal" evidence="7">
    <location>
        <begin position="302"/>
        <end position="470"/>
    </location>
</feature>
<keyword evidence="4 6" id="KW-0274">FAD</keyword>
<dbReference type="InterPro" id="IPR006089">
    <property type="entry name" value="Acyl-CoA_DH_CS"/>
</dbReference>
<dbReference type="SUPFAM" id="SSF56645">
    <property type="entry name" value="Acyl-CoA dehydrogenase NM domain-like"/>
    <property type="match status" value="1"/>
</dbReference>
<feature type="domain" description="Acyl-CoA dehydrogenase/oxidase N-terminal" evidence="9">
    <location>
        <begin position="62"/>
        <end position="184"/>
    </location>
</feature>
<comment type="cofactor">
    <cofactor evidence="1 6">
        <name>FAD</name>
        <dbReference type="ChEBI" id="CHEBI:57692"/>
    </cofactor>
</comment>
<evidence type="ECO:0000313" key="10">
    <source>
        <dbReference type="EMBL" id="KAJ3787358.1"/>
    </source>
</evidence>
<dbReference type="SUPFAM" id="SSF47203">
    <property type="entry name" value="Acyl-CoA dehydrogenase C-terminal domain-like"/>
    <property type="match status" value="1"/>
</dbReference>
<dbReference type="InterPro" id="IPR037069">
    <property type="entry name" value="AcylCoA_DH/ox_N_sf"/>
</dbReference>
<sequence length="475" mass="52146">MLRTTQSRISLSSLHFRHSTPRAHCYRRAYATSYTSLSSRYETYYGGSIKTFYNSTLAGLSPAENEFREAVWEFSARVVKPKSEVIEREGGDSETHEYKTLIEVHKEMAEMGLHGVTVPTEDLTSSLGLGLSYTHHLLAMEAISYSSASLALSYGAHSNLCVNQLSRWGSDDQRAQWIPGLLDGTYIGALAMSETGAGSDVLGSMMTVAKKVDNGYVLNGNKFWITNGPKADVFVVYARDVVEPGAKQTYTTFLVPRTTPGFTTGKPLDKFGMRGSPTCELIFEDVFLPSTSVLGDPASLQGKGAKILMSGLDLERLVLSGGPLGIMQAAYDTAVDYVHQREQFGVRVGTIGSMQAKLVEMYTKVNSARTFVYAVAARAVDYHNAEAQKQGLGPKDKGYTYPPFQRRDCAAAIMYATDKAIEVAMECMQCLGGNGYINDYPATRYLADARLYTVGAGTQEVRRWLIGREVNSDFE</sequence>
<dbReference type="Pfam" id="PF02771">
    <property type="entry name" value="Acyl-CoA_dh_N"/>
    <property type="match status" value="1"/>
</dbReference>
<dbReference type="FunFam" id="2.40.110.10:FF:000002">
    <property type="entry name" value="Acyl-CoA dehydrogenase fadE12"/>
    <property type="match status" value="1"/>
</dbReference>
<name>A0AA38L073_9AGAR</name>
<comment type="caution">
    <text evidence="10">The sequence shown here is derived from an EMBL/GenBank/DDBJ whole genome shotgun (WGS) entry which is preliminary data.</text>
</comment>
<dbReference type="Pfam" id="PF00441">
    <property type="entry name" value="Acyl-CoA_dh_1"/>
    <property type="match status" value="1"/>
</dbReference>
<keyword evidence="11" id="KW-1185">Reference proteome</keyword>
<dbReference type="InterPro" id="IPR036250">
    <property type="entry name" value="AcylCo_DH-like_C"/>
</dbReference>
<dbReference type="PANTHER" id="PTHR43884:SF18">
    <property type="entry name" value="ISOVALERYL-COENZYME A DEHYDROGENASE"/>
    <property type="match status" value="1"/>
</dbReference>
<gene>
    <name evidence="10" type="ORF">GGU10DRAFT_348857</name>
</gene>
<evidence type="ECO:0000256" key="4">
    <source>
        <dbReference type="ARBA" id="ARBA00022827"/>
    </source>
</evidence>
<evidence type="ECO:0000256" key="5">
    <source>
        <dbReference type="ARBA" id="ARBA00023002"/>
    </source>
</evidence>
<dbReference type="Proteomes" id="UP001163798">
    <property type="component" value="Unassembled WGS sequence"/>
</dbReference>
<evidence type="ECO:0000256" key="6">
    <source>
        <dbReference type="RuleBase" id="RU362125"/>
    </source>
</evidence>
<accession>A0AA38L073</accession>
<dbReference type="Gene3D" id="1.20.140.10">
    <property type="entry name" value="Butyryl-CoA Dehydrogenase, subunit A, domain 3"/>
    <property type="match status" value="1"/>
</dbReference>
<evidence type="ECO:0000259" key="7">
    <source>
        <dbReference type="Pfam" id="PF00441"/>
    </source>
</evidence>
<dbReference type="InterPro" id="IPR009075">
    <property type="entry name" value="AcylCo_DH/oxidase_C"/>
</dbReference>
<keyword evidence="5 6" id="KW-0560">Oxidoreductase</keyword>
<dbReference type="InterPro" id="IPR009100">
    <property type="entry name" value="AcylCoA_DH/oxidase_NM_dom_sf"/>
</dbReference>
<protein>
    <submittedName>
        <fullName evidence="10">Acyl-CoA dehydrogenase NM domain-like protein</fullName>
    </submittedName>
</protein>
<dbReference type="Gene3D" id="1.10.540.10">
    <property type="entry name" value="Acyl-CoA dehydrogenase/oxidase, N-terminal domain"/>
    <property type="match status" value="1"/>
</dbReference>